<comment type="caution">
    <text evidence="1">The sequence shown here is derived from an EMBL/GenBank/DDBJ whole genome shotgun (WGS) entry which is preliminary data.</text>
</comment>
<dbReference type="InterPro" id="IPR050484">
    <property type="entry name" value="Transf_Hexapept/Carb_Anhydrase"/>
</dbReference>
<reference evidence="1 2" key="1">
    <citation type="submission" date="2016-01" db="EMBL/GenBank/DDBJ databases">
        <title>The new phylogeny of the genus Mycobacterium.</title>
        <authorList>
            <person name="Tarcisio F."/>
            <person name="Conor M."/>
            <person name="Antonella G."/>
            <person name="Elisabetta G."/>
            <person name="Giulia F.S."/>
            <person name="Sara T."/>
            <person name="Anna F."/>
            <person name="Clotilde B."/>
            <person name="Roberto B."/>
            <person name="Veronica D.S."/>
            <person name="Fabio R."/>
            <person name="Monica P."/>
            <person name="Olivier J."/>
            <person name="Enrico T."/>
            <person name="Nicola S."/>
        </authorList>
    </citation>
    <scope>NUCLEOTIDE SEQUENCE [LARGE SCALE GENOMIC DNA]</scope>
    <source>
        <strain evidence="1 2">DSM 44153</strain>
    </source>
</reference>
<dbReference type="InterPro" id="IPR047324">
    <property type="entry name" value="LbH_gamma_CA-like"/>
</dbReference>
<dbReference type="RefSeq" id="WP_085110548.1">
    <property type="nucleotide sequence ID" value="NZ_JACKSN010000070.1"/>
</dbReference>
<name>A0A1X2EJ33_9MYCO</name>
<organism evidence="1 2">
    <name type="scientific">Mycolicibacillus trivialis</name>
    <dbReference type="NCBI Taxonomy" id="1798"/>
    <lineage>
        <taxon>Bacteria</taxon>
        <taxon>Bacillati</taxon>
        <taxon>Actinomycetota</taxon>
        <taxon>Actinomycetes</taxon>
        <taxon>Mycobacteriales</taxon>
        <taxon>Mycobacteriaceae</taxon>
        <taxon>Mycolicibacillus</taxon>
    </lineage>
</organism>
<dbReference type="Proteomes" id="UP000193090">
    <property type="component" value="Unassembled WGS sequence"/>
</dbReference>
<dbReference type="PANTHER" id="PTHR13061">
    <property type="entry name" value="DYNACTIN SUBUNIT P25"/>
    <property type="match status" value="1"/>
</dbReference>
<sequence length="174" mass="17293">MPLFSFEGKSPTVAADAFVAPTATLIGDVTIEAGASVWFNAVLRGDDAPIYVRAGANVQDGAVLHGVPGAAVEIGSDATVAHLCLVHGARIGAQALIGNQATVLDGAVIGAGSLVAAGALVLAGTQIPEGVLAVGAPAKVKGPLAGTGAQLWVQANPPHYRDLAERYRAGLGEV</sequence>
<dbReference type="Gene3D" id="2.160.10.10">
    <property type="entry name" value="Hexapeptide repeat proteins"/>
    <property type="match status" value="1"/>
</dbReference>
<gene>
    <name evidence="1" type="ORF">AWC30_12695</name>
</gene>
<dbReference type="SUPFAM" id="SSF51161">
    <property type="entry name" value="Trimeric LpxA-like enzymes"/>
    <property type="match status" value="1"/>
</dbReference>
<keyword evidence="2" id="KW-1185">Reference proteome</keyword>
<dbReference type="InterPro" id="IPR011004">
    <property type="entry name" value="Trimer_LpxA-like_sf"/>
</dbReference>
<dbReference type="CDD" id="cd04645">
    <property type="entry name" value="LbH_gamma_CA_like"/>
    <property type="match status" value="1"/>
</dbReference>
<dbReference type="AlphaFoldDB" id="A0A1X2EJ33"/>
<accession>A0A1X2EJ33</accession>
<dbReference type="InterPro" id="IPR001451">
    <property type="entry name" value="Hexapep"/>
</dbReference>
<evidence type="ECO:0000313" key="2">
    <source>
        <dbReference type="Proteomes" id="UP000193090"/>
    </source>
</evidence>
<dbReference type="STRING" id="1798.AWC30_12695"/>
<dbReference type="OrthoDB" id="9803036at2"/>
<proteinExistence type="predicted"/>
<dbReference type="Pfam" id="PF00132">
    <property type="entry name" value="Hexapep"/>
    <property type="match status" value="1"/>
</dbReference>
<evidence type="ECO:0000313" key="1">
    <source>
        <dbReference type="EMBL" id="ORX02427.1"/>
    </source>
</evidence>
<dbReference type="PANTHER" id="PTHR13061:SF29">
    <property type="entry name" value="GAMMA CARBONIC ANHYDRASE-LIKE 1, MITOCHONDRIAL-RELATED"/>
    <property type="match status" value="1"/>
</dbReference>
<dbReference type="EMBL" id="LQPZ01000032">
    <property type="protein sequence ID" value="ORX02427.1"/>
    <property type="molecule type" value="Genomic_DNA"/>
</dbReference>
<protein>
    <submittedName>
        <fullName evidence="1">Gamma carbonic anhydrase family protein</fullName>
    </submittedName>
</protein>